<dbReference type="AlphaFoldDB" id="A0A366HMX4"/>
<gene>
    <name evidence="1" type="ORF">DES53_104172</name>
</gene>
<proteinExistence type="predicted"/>
<reference evidence="1 2" key="1">
    <citation type="submission" date="2018-06" db="EMBL/GenBank/DDBJ databases">
        <title>Genomic Encyclopedia of Type Strains, Phase IV (KMG-IV): sequencing the most valuable type-strain genomes for metagenomic binning, comparative biology and taxonomic classification.</title>
        <authorList>
            <person name="Goeker M."/>
        </authorList>
    </citation>
    <scope>NUCLEOTIDE SEQUENCE [LARGE SCALE GENOMIC DNA]</scope>
    <source>
        <strain evidence="1 2">DSM 25532</strain>
    </source>
</reference>
<name>A0A366HMX4_9BACT</name>
<dbReference type="EMBL" id="QNRR01000004">
    <property type="protein sequence ID" value="RBP44353.1"/>
    <property type="molecule type" value="Genomic_DNA"/>
</dbReference>
<keyword evidence="2" id="KW-1185">Reference proteome</keyword>
<sequence>MRIEKRHDGISKLTHSQAMDHKCLRCGGSNFQPGAIQSTGSIFFVPDNTRFLSSLSSDVSLKTRICMDCGTLDFTGDTKKVAALVGADKAA</sequence>
<evidence type="ECO:0000313" key="1">
    <source>
        <dbReference type="EMBL" id="RBP44353.1"/>
    </source>
</evidence>
<protein>
    <submittedName>
        <fullName evidence="1">Uncharacterized protein</fullName>
    </submittedName>
</protein>
<evidence type="ECO:0000313" key="2">
    <source>
        <dbReference type="Proteomes" id="UP000253426"/>
    </source>
</evidence>
<accession>A0A366HMX4</accession>
<dbReference type="OrthoDB" id="1822642at2"/>
<comment type="caution">
    <text evidence="1">The sequence shown here is derived from an EMBL/GenBank/DDBJ whole genome shotgun (WGS) entry which is preliminary data.</text>
</comment>
<organism evidence="1 2">
    <name type="scientific">Roseimicrobium gellanilyticum</name>
    <dbReference type="NCBI Taxonomy" id="748857"/>
    <lineage>
        <taxon>Bacteria</taxon>
        <taxon>Pseudomonadati</taxon>
        <taxon>Verrucomicrobiota</taxon>
        <taxon>Verrucomicrobiia</taxon>
        <taxon>Verrucomicrobiales</taxon>
        <taxon>Verrucomicrobiaceae</taxon>
        <taxon>Roseimicrobium</taxon>
    </lineage>
</organism>
<dbReference type="Proteomes" id="UP000253426">
    <property type="component" value="Unassembled WGS sequence"/>
</dbReference>